<accession>A0ABR3GIP2</accession>
<evidence type="ECO:0000313" key="3">
    <source>
        <dbReference type="EMBL" id="KAL0635622.1"/>
    </source>
</evidence>
<proteinExistence type="predicted"/>
<evidence type="ECO:0000313" key="4">
    <source>
        <dbReference type="Proteomes" id="UP001447188"/>
    </source>
</evidence>
<keyword evidence="2" id="KW-0472">Membrane</keyword>
<dbReference type="Proteomes" id="UP001447188">
    <property type="component" value="Unassembled WGS sequence"/>
</dbReference>
<evidence type="ECO:0000256" key="1">
    <source>
        <dbReference type="SAM" id="MobiDB-lite"/>
    </source>
</evidence>
<gene>
    <name evidence="3" type="ORF">Q9L58_005443</name>
</gene>
<protein>
    <submittedName>
        <fullName evidence="3">Uncharacterized protein</fullName>
    </submittedName>
</protein>
<dbReference type="PANTHER" id="PTHR37852:SF1">
    <property type="entry name" value="HIG1 DOMAIN-CONTAINING PROTEIN"/>
    <property type="match status" value="1"/>
</dbReference>
<name>A0ABR3GIP2_9PEZI</name>
<dbReference type="EMBL" id="JBBBZM010000066">
    <property type="protein sequence ID" value="KAL0635622.1"/>
    <property type="molecule type" value="Genomic_DNA"/>
</dbReference>
<comment type="caution">
    <text evidence="3">The sequence shown here is derived from an EMBL/GenBank/DDBJ whole genome shotgun (WGS) entry which is preliminary data.</text>
</comment>
<feature type="region of interest" description="Disordered" evidence="1">
    <location>
        <begin position="1"/>
        <end position="26"/>
    </location>
</feature>
<dbReference type="PANTHER" id="PTHR37852">
    <property type="entry name" value="YALI0B21208P"/>
    <property type="match status" value="1"/>
</dbReference>
<keyword evidence="4" id="KW-1185">Reference proteome</keyword>
<keyword evidence="2" id="KW-1133">Transmembrane helix</keyword>
<reference evidence="3 4" key="1">
    <citation type="submission" date="2024-02" db="EMBL/GenBank/DDBJ databases">
        <title>Discinaceae phylogenomics.</title>
        <authorList>
            <person name="Dirks A.C."/>
            <person name="James T.Y."/>
        </authorList>
    </citation>
    <scope>NUCLEOTIDE SEQUENCE [LARGE SCALE GENOMIC DNA]</scope>
    <source>
        <strain evidence="3 4">ACD0624</strain>
    </source>
</reference>
<organism evidence="3 4">
    <name type="scientific">Discina gigas</name>
    <dbReference type="NCBI Taxonomy" id="1032678"/>
    <lineage>
        <taxon>Eukaryota</taxon>
        <taxon>Fungi</taxon>
        <taxon>Dikarya</taxon>
        <taxon>Ascomycota</taxon>
        <taxon>Pezizomycotina</taxon>
        <taxon>Pezizomycetes</taxon>
        <taxon>Pezizales</taxon>
        <taxon>Discinaceae</taxon>
        <taxon>Discina</taxon>
    </lineage>
</organism>
<feature type="transmembrane region" description="Helical" evidence="2">
    <location>
        <begin position="36"/>
        <end position="58"/>
    </location>
</feature>
<evidence type="ECO:0000256" key="2">
    <source>
        <dbReference type="SAM" id="Phobius"/>
    </source>
</evidence>
<keyword evidence="2" id="KW-0812">Transmembrane</keyword>
<sequence>MDSSKLPTPPEDLTDSQTPPPAEPFYSSHDRLSTTFTGRLLLCNISTFAVGAVLGGALGSRQASLRFRAENAHRFPTTQKGWFFYHKSKNYYTALGGVRTGVKTGARLCSWVTVFVVTEEAVDRLRGRSDFLSTYGDIEREERIRIWISIRAHAGPATAGE</sequence>